<proteinExistence type="predicted"/>
<dbReference type="Pfam" id="PF03705">
    <property type="entry name" value="CheR_N"/>
    <property type="match status" value="1"/>
</dbReference>
<dbReference type="PROSITE" id="PS50122">
    <property type="entry name" value="CHEB"/>
    <property type="match status" value="1"/>
</dbReference>
<keyword evidence="6" id="KW-0808">Transferase</keyword>
<dbReference type="Gene3D" id="3.40.50.180">
    <property type="entry name" value="Methylesterase CheB, C-terminal domain"/>
    <property type="match status" value="1"/>
</dbReference>
<dbReference type="SUPFAM" id="SSF53335">
    <property type="entry name" value="S-adenosyl-L-methionine-dependent methyltransferases"/>
    <property type="match status" value="1"/>
</dbReference>
<dbReference type="InterPro" id="IPR029063">
    <property type="entry name" value="SAM-dependent_MTases_sf"/>
</dbReference>
<dbReference type="Pfam" id="PF13596">
    <property type="entry name" value="PAS_10"/>
    <property type="match status" value="1"/>
</dbReference>
<dbReference type="Gene3D" id="3.30.450.20">
    <property type="entry name" value="PAS domain"/>
    <property type="match status" value="2"/>
</dbReference>
<evidence type="ECO:0000256" key="3">
    <source>
        <dbReference type="SAM" id="MobiDB-lite"/>
    </source>
</evidence>
<dbReference type="Gene3D" id="3.40.50.150">
    <property type="entry name" value="Vaccinia Virus protein VP39"/>
    <property type="match status" value="1"/>
</dbReference>
<evidence type="ECO:0000256" key="2">
    <source>
        <dbReference type="SAM" id="Coils"/>
    </source>
</evidence>
<feature type="coiled-coil region" evidence="2">
    <location>
        <begin position="971"/>
        <end position="998"/>
    </location>
</feature>
<dbReference type="GO" id="GO:0032259">
    <property type="term" value="P:methylation"/>
    <property type="evidence" value="ECO:0007669"/>
    <property type="project" value="UniProtKB-KW"/>
</dbReference>
<keyword evidence="2" id="KW-0175">Coiled coil</keyword>
<feature type="domain" description="CheR-type methyltransferase" evidence="5">
    <location>
        <begin position="207"/>
        <end position="447"/>
    </location>
</feature>
<sequence>MAVRIIGIGASAGGLQALESFFSELPAKLGVAFVVVQHLPLDHLSSMASILQRSSKMPVVPLKKNTLAEPDHIYVNQPKFEVTVSDMLWLTPRDPVRNALYLPIDDFFFSLAESRKEEAIGIVLSGMGTDGSRGMKEIKARGGLVMVQHPDSAQFNGMPRSVVRQHIADVVLPPALLASRLTMILRQGRSVQLETTQLTDLNDAELLNTLLERIRVTTRIDFTHYRQTTILRRIEKRILITEAESLRAYITTTLENEEELQQLRQSFLIGVTRFFRDQEAFEILKNQIIPKLFEHKTTDEEVRVWVPSCSTGEEAYSVAILMQEYVDGNNLNVPYRIFGSDVDRNSIIFASQGIYDSTIAADLPAGYLQRYFSPTSSGYQVKTELKENILFAVQNLLDDPPFIRIDLLSCRNFLIYINSDIQQRILANFHFGLNPTGYLFLGPSESLGPMKSAFTSVNRRWKIYHKKVGGKTLSGETIAPVFQPITINKTPQLGSQPKLKERSSLQPEQTAEQTPSKGKTTMDIYARYLSERYAPPTLFVDRNYDILYLNGDFNGILQMPRYNARLSLLTVMNDDAQKVITAGVDRVMKSKSNGSYEQVNIAGRDQPERLMKVRFGVQDFLEAGQEVATVEFVPVEDVELPTKGDDGEVYTVTNRLKEKIRELQTELLRSEQRAHKLYNELEATNEELQSSNRELLASNEEMQSTNEELQSVNEELYTVNNEFQRKNEELNDINNDVTNLMKSTQISTIFVDNDLRIRRFTPGIGQQFDLHTSDIGRPIAAFATPFNTLVIDQLCAQVLEDNTRIDQEIEDRNGNCYLLRILPYLTDRQEVAGVVITFVDINDLVRTRKRLTDMATKYEAIFHNTQEIIAIVKENSRIEDINLPMPGYSQEALLGIYFTDLIGSAQDKVRFSDSLRNTFDTARVNLVNIALKSDAGTDTKIEIELIPIGNFEGNSREEATVDQVMLIIHDITNVELERKQATQTIERYQRMMSNLHRAAGLINLENERLVMVNNVQRFEDGKDNYLQRPLSEFLTTSGLARFRAALQRIKDGELQVLVEYPVDELRESDKVLQVIYRPVYLKDKLSLISFEVGD</sequence>
<dbReference type="Proteomes" id="UP000576209">
    <property type="component" value="Unassembled WGS sequence"/>
</dbReference>
<dbReference type="PROSITE" id="PS50123">
    <property type="entry name" value="CHER"/>
    <property type="match status" value="1"/>
</dbReference>
<dbReference type="GO" id="GO:0008984">
    <property type="term" value="F:protein-glutamate methylesterase activity"/>
    <property type="evidence" value="ECO:0007669"/>
    <property type="project" value="UniProtKB-EC"/>
</dbReference>
<dbReference type="InterPro" id="IPR022642">
    <property type="entry name" value="CheR_C"/>
</dbReference>
<feature type="active site" evidence="1">
    <location>
        <position position="130"/>
    </location>
</feature>
<keyword evidence="7" id="KW-1185">Reference proteome</keyword>
<dbReference type="GO" id="GO:0005737">
    <property type="term" value="C:cytoplasm"/>
    <property type="evidence" value="ECO:0007669"/>
    <property type="project" value="InterPro"/>
</dbReference>
<dbReference type="SUPFAM" id="SSF52738">
    <property type="entry name" value="Methylesterase CheB, C-terminal domain"/>
    <property type="match status" value="1"/>
</dbReference>
<keyword evidence="1" id="KW-0145">Chemotaxis</keyword>
<dbReference type="InterPro" id="IPR035909">
    <property type="entry name" value="CheB_C"/>
</dbReference>
<name>A0A840DZL9_9BACT</name>
<dbReference type="Pfam" id="PF01739">
    <property type="entry name" value="CheR"/>
    <property type="match status" value="1"/>
</dbReference>
<evidence type="ECO:0000313" key="6">
    <source>
        <dbReference type="EMBL" id="MBB4078441.1"/>
    </source>
</evidence>
<dbReference type="GO" id="GO:0000156">
    <property type="term" value="F:phosphorelay response regulator activity"/>
    <property type="evidence" value="ECO:0007669"/>
    <property type="project" value="InterPro"/>
</dbReference>
<feature type="active site" evidence="1">
    <location>
        <position position="11"/>
    </location>
</feature>
<keyword evidence="6" id="KW-0489">Methyltransferase</keyword>
<feature type="region of interest" description="Disordered" evidence="3">
    <location>
        <begin position="489"/>
        <end position="518"/>
    </location>
</feature>
<feature type="active site" evidence="1">
    <location>
        <position position="38"/>
    </location>
</feature>
<feature type="domain" description="CheB-type methylesterase" evidence="4">
    <location>
        <begin position="1"/>
        <end position="188"/>
    </location>
</feature>
<dbReference type="PANTHER" id="PTHR24422">
    <property type="entry name" value="CHEMOTAXIS PROTEIN METHYLTRANSFERASE"/>
    <property type="match status" value="1"/>
</dbReference>
<dbReference type="Pfam" id="PF01339">
    <property type="entry name" value="CheB_methylest"/>
    <property type="match status" value="1"/>
</dbReference>
<organism evidence="6 7">
    <name type="scientific">Neolewinella aquimaris</name>
    <dbReference type="NCBI Taxonomy" id="1835722"/>
    <lineage>
        <taxon>Bacteria</taxon>
        <taxon>Pseudomonadati</taxon>
        <taxon>Bacteroidota</taxon>
        <taxon>Saprospiria</taxon>
        <taxon>Saprospirales</taxon>
        <taxon>Lewinellaceae</taxon>
        <taxon>Neolewinella</taxon>
    </lineage>
</organism>
<keyword evidence="1 6" id="KW-0378">Hydrolase</keyword>
<dbReference type="InterPro" id="IPR000014">
    <property type="entry name" value="PAS"/>
</dbReference>
<dbReference type="EC" id="3.1.1.61" evidence="6"/>
<feature type="compositionally biased region" description="Polar residues" evidence="3">
    <location>
        <begin position="504"/>
        <end position="518"/>
    </location>
</feature>
<dbReference type="GO" id="GO:0008983">
    <property type="term" value="F:protein-glutamate O-methyltransferase activity"/>
    <property type="evidence" value="ECO:0007669"/>
    <property type="project" value="UniProtKB-EC"/>
</dbReference>
<comment type="caution">
    <text evidence="6">The sequence shown here is derived from an EMBL/GenBank/DDBJ whole genome shotgun (WGS) entry which is preliminary data.</text>
</comment>
<dbReference type="InterPro" id="IPR000780">
    <property type="entry name" value="CheR_MeTrfase"/>
</dbReference>
<reference evidence="6 7" key="1">
    <citation type="submission" date="2020-08" db="EMBL/GenBank/DDBJ databases">
        <title>Genomic Encyclopedia of Type Strains, Phase IV (KMG-IV): sequencing the most valuable type-strain genomes for metagenomic binning, comparative biology and taxonomic classification.</title>
        <authorList>
            <person name="Goeker M."/>
        </authorList>
    </citation>
    <scope>NUCLEOTIDE SEQUENCE [LARGE SCALE GENOMIC DNA]</scope>
    <source>
        <strain evidence="6 7">DSM 105137</strain>
    </source>
</reference>
<dbReference type="PRINTS" id="PR00996">
    <property type="entry name" value="CHERMTFRASE"/>
</dbReference>
<dbReference type="SUPFAM" id="SSF47757">
    <property type="entry name" value="Chemotaxis receptor methyltransferase CheR, N-terminal domain"/>
    <property type="match status" value="1"/>
</dbReference>
<dbReference type="AlphaFoldDB" id="A0A840DZL9"/>
<gene>
    <name evidence="6" type="ORF">GGR28_001054</name>
</gene>
<evidence type="ECO:0000259" key="5">
    <source>
        <dbReference type="PROSITE" id="PS50123"/>
    </source>
</evidence>
<evidence type="ECO:0000313" key="7">
    <source>
        <dbReference type="Proteomes" id="UP000576209"/>
    </source>
</evidence>
<feature type="coiled-coil region" evidence="2">
    <location>
        <begin position="653"/>
        <end position="743"/>
    </location>
</feature>
<dbReference type="InterPro" id="IPR035965">
    <property type="entry name" value="PAS-like_dom_sf"/>
</dbReference>
<dbReference type="CDD" id="cd00130">
    <property type="entry name" value="PAS"/>
    <property type="match status" value="1"/>
</dbReference>
<dbReference type="CDD" id="cd16434">
    <property type="entry name" value="CheB-CheR_fusion"/>
    <property type="match status" value="1"/>
</dbReference>
<protein>
    <submittedName>
        <fullName evidence="6">Two-component system CheB/CheR fusion protein</fullName>
        <ecNumber evidence="6">2.1.1.80</ecNumber>
        <ecNumber evidence="6">3.1.1.61</ecNumber>
    </submittedName>
</protein>
<dbReference type="InterPro" id="IPR022641">
    <property type="entry name" value="CheR_N"/>
</dbReference>
<evidence type="ECO:0000259" key="4">
    <source>
        <dbReference type="PROSITE" id="PS50122"/>
    </source>
</evidence>
<dbReference type="RefSeq" id="WP_183494693.1">
    <property type="nucleotide sequence ID" value="NZ_JACIFF010000002.1"/>
</dbReference>
<accession>A0A840DZL9</accession>
<dbReference type="SMART" id="SM00138">
    <property type="entry name" value="MeTrc"/>
    <property type="match status" value="1"/>
</dbReference>
<dbReference type="InterPro" id="IPR050903">
    <property type="entry name" value="Bact_Chemotaxis_MeTrfase"/>
</dbReference>
<dbReference type="GO" id="GO:0006935">
    <property type="term" value="P:chemotaxis"/>
    <property type="evidence" value="ECO:0007669"/>
    <property type="project" value="UniProtKB-UniRule"/>
</dbReference>
<dbReference type="EMBL" id="JACIFF010000002">
    <property type="protein sequence ID" value="MBB4078441.1"/>
    <property type="molecule type" value="Genomic_DNA"/>
</dbReference>
<dbReference type="SUPFAM" id="SSF55785">
    <property type="entry name" value="PYP-like sensor domain (PAS domain)"/>
    <property type="match status" value="2"/>
</dbReference>
<dbReference type="InterPro" id="IPR000673">
    <property type="entry name" value="Sig_transdc_resp-reg_Me-estase"/>
</dbReference>
<dbReference type="EC" id="2.1.1.80" evidence="6"/>
<evidence type="ECO:0000256" key="1">
    <source>
        <dbReference type="PROSITE-ProRule" id="PRU00050"/>
    </source>
</evidence>
<dbReference type="PANTHER" id="PTHR24422:SF27">
    <property type="entry name" value="PROTEIN-GLUTAMATE O-METHYLTRANSFERASE"/>
    <property type="match status" value="1"/>
</dbReference>